<evidence type="ECO:0000256" key="4">
    <source>
        <dbReference type="ARBA" id="ARBA00022989"/>
    </source>
</evidence>
<keyword evidence="5 6" id="KW-0472">Membrane</keyword>
<protein>
    <submittedName>
        <fullName evidence="8">Dolichyl-diphosphooligosaccharide--protein glycosyltransferase subunit KCP2</fullName>
    </submittedName>
</protein>
<evidence type="ECO:0000256" key="5">
    <source>
        <dbReference type="ARBA" id="ARBA00023136"/>
    </source>
</evidence>
<dbReference type="STRING" id="1147741.A0A0R3RXW9"/>
<comment type="subcellular location">
    <subcellularLocation>
        <location evidence="1">Membrane</location>
        <topology evidence="1">Multi-pass membrane protein</topology>
    </subcellularLocation>
</comment>
<dbReference type="PANTHER" id="PTHR32001:SF1">
    <property type="entry name" value="KERATINOCYTE-ASSOCIATED PROTEIN 2"/>
    <property type="match status" value="1"/>
</dbReference>
<evidence type="ECO:0000313" key="8">
    <source>
        <dbReference type="WBParaSite" id="EEL_0000709201-mRNA-1"/>
    </source>
</evidence>
<evidence type="ECO:0000256" key="6">
    <source>
        <dbReference type="SAM" id="Phobius"/>
    </source>
</evidence>
<reference evidence="8" key="1">
    <citation type="submission" date="2017-02" db="UniProtKB">
        <authorList>
            <consortium name="WormBaseParasite"/>
        </authorList>
    </citation>
    <scope>IDENTIFICATION</scope>
</reference>
<dbReference type="Proteomes" id="UP000050640">
    <property type="component" value="Unplaced"/>
</dbReference>
<sequence>MANHSTSAVVAFLIAIIFIGIGQVTKNDLAASKVGTLIAGALGSLVFVFLLTAMSNFQMSSMGEQVKAGLTEVFLCLFVALIASATIHRVAITVLTRNLRGVNFIDVLKKMSMRKKADVQIYDSSGNILRLLVTIGNHRSS</sequence>
<keyword evidence="3 6" id="KW-0812">Transmembrane</keyword>
<name>A0A0R3RXW9_9BILA</name>
<dbReference type="GO" id="GO:0016020">
    <property type="term" value="C:membrane"/>
    <property type="evidence" value="ECO:0007669"/>
    <property type="project" value="UniProtKB-SubCell"/>
</dbReference>
<proteinExistence type="inferred from homology"/>
<evidence type="ECO:0000256" key="3">
    <source>
        <dbReference type="ARBA" id="ARBA00022692"/>
    </source>
</evidence>
<dbReference type="AlphaFoldDB" id="A0A0R3RXW9"/>
<keyword evidence="7" id="KW-1185">Reference proteome</keyword>
<dbReference type="PANTHER" id="PTHR32001">
    <property type="entry name" value="KERATINOCYTE-ASSOCIATED PROTEIN 2"/>
    <property type="match status" value="1"/>
</dbReference>
<accession>A0A0R3RXW9</accession>
<feature type="transmembrane region" description="Helical" evidence="6">
    <location>
        <begin position="37"/>
        <end position="57"/>
    </location>
</feature>
<comment type="similarity">
    <text evidence="2">Belongs to the KRTCAP2 family.</text>
</comment>
<evidence type="ECO:0000313" key="7">
    <source>
        <dbReference type="Proteomes" id="UP000050640"/>
    </source>
</evidence>
<dbReference type="Pfam" id="PF09775">
    <property type="entry name" value="Keratin_assoc"/>
    <property type="match status" value="1"/>
</dbReference>
<feature type="transmembrane region" description="Helical" evidence="6">
    <location>
        <begin position="6"/>
        <end position="25"/>
    </location>
</feature>
<organism evidence="7 8">
    <name type="scientific">Elaeophora elaphi</name>
    <dbReference type="NCBI Taxonomy" id="1147741"/>
    <lineage>
        <taxon>Eukaryota</taxon>
        <taxon>Metazoa</taxon>
        <taxon>Ecdysozoa</taxon>
        <taxon>Nematoda</taxon>
        <taxon>Chromadorea</taxon>
        <taxon>Rhabditida</taxon>
        <taxon>Spirurina</taxon>
        <taxon>Spiruromorpha</taxon>
        <taxon>Filarioidea</taxon>
        <taxon>Onchocercidae</taxon>
        <taxon>Elaeophora</taxon>
    </lineage>
</organism>
<evidence type="ECO:0000256" key="2">
    <source>
        <dbReference type="ARBA" id="ARBA00007279"/>
    </source>
</evidence>
<dbReference type="WBParaSite" id="EEL_0000709201-mRNA-1">
    <property type="protein sequence ID" value="EEL_0000709201-mRNA-1"/>
    <property type="gene ID" value="EEL_0000709201"/>
</dbReference>
<dbReference type="InterPro" id="IPR018614">
    <property type="entry name" value="KRTCAP2"/>
</dbReference>
<feature type="transmembrane region" description="Helical" evidence="6">
    <location>
        <begin position="69"/>
        <end position="91"/>
    </location>
</feature>
<evidence type="ECO:0000256" key="1">
    <source>
        <dbReference type="ARBA" id="ARBA00004141"/>
    </source>
</evidence>
<keyword evidence="4 6" id="KW-1133">Transmembrane helix</keyword>